<evidence type="ECO:0000256" key="6">
    <source>
        <dbReference type="ARBA" id="ARBA00023239"/>
    </source>
</evidence>
<dbReference type="SUPFAM" id="SSF53056">
    <property type="entry name" value="beta-carbonic anhydrase, cab"/>
    <property type="match status" value="1"/>
</dbReference>
<dbReference type="EMBL" id="MLJW01000025">
    <property type="protein sequence ID" value="OIR09671.1"/>
    <property type="molecule type" value="Genomic_DNA"/>
</dbReference>
<dbReference type="InterPro" id="IPR036874">
    <property type="entry name" value="Carbonic_anhydrase_sf"/>
</dbReference>
<dbReference type="GO" id="GO:0008270">
    <property type="term" value="F:zinc ion binding"/>
    <property type="evidence" value="ECO:0007669"/>
    <property type="project" value="InterPro"/>
</dbReference>
<evidence type="ECO:0000256" key="1">
    <source>
        <dbReference type="ARBA" id="ARBA00001947"/>
    </source>
</evidence>
<keyword evidence="4" id="KW-0479">Metal-binding</keyword>
<evidence type="ECO:0000256" key="4">
    <source>
        <dbReference type="ARBA" id="ARBA00022723"/>
    </source>
</evidence>
<dbReference type="SMART" id="SM00947">
    <property type="entry name" value="Pro_CA"/>
    <property type="match status" value="1"/>
</dbReference>
<evidence type="ECO:0000256" key="7">
    <source>
        <dbReference type="ARBA" id="ARBA00048348"/>
    </source>
</evidence>
<comment type="cofactor">
    <cofactor evidence="1">
        <name>Zn(2+)</name>
        <dbReference type="ChEBI" id="CHEBI:29105"/>
    </cofactor>
</comment>
<accession>A0A1J5SMH4</accession>
<dbReference type="PANTHER" id="PTHR11002:SF76">
    <property type="entry name" value="CARBONIC ANHYDRASE"/>
    <property type="match status" value="1"/>
</dbReference>
<comment type="similarity">
    <text evidence="2">Belongs to the beta-class carbonic anhydrase family.</text>
</comment>
<sequence length="211" mass="23693">MNTIPRKLLEGFQRFRERHFKSDDSLYQQLVKEGQTPRTMVVACCDSRVDPALVLDCEPGDLFVIRNVANLVPPIEGRAGHHGTTAAIEYGVRNLGVEHIIVLGHAQCGGIGALVRSGGVSNPGSFIDDWMCLVESARRSVMEEMPNATLKEQTRACEQRAILVSLDNLMTFSWVRERVEAGKLRLHGWYFDIEHGQLLRYDENARAYIAL</sequence>
<evidence type="ECO:0000256" key="2">
    <source>
        <dbReference type="ARBA" id="ARBA00006217"/>
    </source>
</evidence>
<comment type="caution">
    <text evidence="8">The sequence shown here is derived from an EMBL/GenBank/DDBJ whole genome shotgun (WGS) entry which is preliminary data.</text>
</comment>
<name>A0A1J5SMH4_9ZZZZ</name>
<dbReference type="GO" id="GO:0004089">
    <property type="term" value="F:carbonate dehydratase activity"/>
    <property type="evidence" value="ECO:0007669"/>
    <property type="project" value="UniProtKB-EC"/>
</dbReference>
<dbReference type="PANTHER" id="PTHR11002">
    <property type="entry name" value="CARBONIC ANHYDRASE"/>
    <property type="match status" value="1"/>
</dbReference>
<proteinExistence type="inferred from homology"/>
<evidence type="ECO:0000256" key="5">
    <source>
        <dbReference type="ARBA" id="ARBA00022833"/>
    </source>
</evidence>
<dbReference type="InterPro" id="IPR001765">
    <property type="entry name" value="Carbonic_anhydrase"/>
</dbReference>
<evidence type="ECO:0000256" key="3">
    <source>
        <dbReference type="ARBA" id="ARBA00012925"/>
    </source>
</evidence>
<dbReference type="AlphaFoldDB" id="A0A1J5SMH4"/>
<evidence type="ECO:0000313" key="8">
    <source>
        <dbReference type="EMBL" id="OIR09671.1"/>
    </source>
</evidence>
<keyword evidence="6 8" id="KW-0456">Lyase</keyword>
<dbReference type="Gene3D" id="3.40.1050.10">
    <property type="entry name" value="Carbonic anhydrase"/>
    <property type="match status" value="1"/>
</dbReference>
<gene>
    <name evidence="8" type="primary">icfA_3</name>
    <name evidence="8" type="ORF">GALL_80760</name>
</gene>
<dbReference type="EC" id="4.2.1.1" evidence="3"/>
<protein>
    <recommendedName>
        <fullName evidence="3">carbonic anhydrase</fullName>
        <ecNumber evidence="3">4.2.1.1</ecNumber>
    </recommendedName>
</protein>
<dbReference type="FunFam" id="3.40.1050.10:FF:000003">
    <property type="entry name" value="Carbonic anhydrase"/>
    <property type="match status" value="1"/>
</dbReference>
<organism evidence="8">
    <name type="scientific">mine drainage metagenome</name>
    <dbReference type="NCBI Taxonomy" id="410659"/>
    <lineage>
        <taxon>unclassified sequences</taxon>
        <taxon>metagenomes</taxon>
        <taxon>ecological metagenomes</taxon>
    </lineage>
</organism>
<dbReference type="CDD" id="cd00884">
    <property type="entry name" value="beta_CA_cladeB"/>
    <property type="match status" value="1"/>
</dbReference>
<comment type="catalytic activity">
    <reaction evidence="7">
        <text>hydrogencarbonate + H(+) = CO2 + H2O</text>
        <dbReference type="Rhea" id="RHEA:10748"/>
        <dbReference type="ChEBI" id="CHEBI:15377"/>
        <dbReference type="ChEBI" id="CHEBI:15378"/>
        <dbReference type="ChEBI" id="CHEBI:16526"/>
        <dbReference type="ChEBI" id="CHEBI:17544"/>
        <dbReference type="EC" id="4.2.1.1"/>
    </reaction>
</comment>
<dbReference type="Pfam" id="PF00484">
    <property type="entry name" value="Pro_CA"/>
    <property type="match status" value="1"/>
</dbReference>
<keyword evidence="5" id="KW-0862">Zinc</keyword>
<dbReference type="InterPro" id="IPR045066">
    <property type="entry name" value="Beta_CA_cladeB"/>
</dbReference>
<reference evidence="8" key="1">
    <citation type="submission" date="2016-10" db="EMBL/GenBank/DDBJ databases">
        <title>Sequence of Gallionella enrichment culture.</title>
        <authorList>
            <person name="Poehlein A."/>
            <person name="Muehling M."/>
            <person name="Daniel R."/>
        </authorList>
    </citation>
    <scope>NUCLEOTIDE SEQUENCE</scope>
</reference>